<proteinExistence type="predicted"/>
<comment type="caution">
    <text evidence="1">The sequence shown here is derived from an EMBL/GenBank/DDBJ whole genome shotgun (WGS) entry which is preliminary data.</text>
</comment>
<evidence type="ECO:0000313" key="1">
    <source>
        <dbReference type="EMBL" id="MFC3532255.1"/>
    </source>
</evidence>
<accession>A0ABV7RHX4</accession>
<evidence type="ECO:0000313" key="2">
    <source>
        <dbReference type="Proteomes" id="UP001595741"/>
    </source>
</evidence>
<dbReference type="EMBL" id="JBHRXN010000022">
    <property type="protein sequence ID" value="MFC3532255.1"/>
    <property type="molecule type" value="Genomic_DNA"/>
</dbReference>
<organism evidence="1 2">
    <name type="scientific">Vogesella facilis</name>
    <dbReference type="NCBI Taxonomy" id="1655232"/>
    <lineage>
        <taxon>Bacteria</taxon>
        <taxon>Pseudomonadati</taxon>
        <taxon>Pseudomonadota</taxon>
        <taxon>Betaproteobacteria</taxon>
        <taxon>Neisseriales</taxon>
        <taxon>Chromobacteriaceae</taxon>
        <taxon>Vogesella</taxon>
    </lineage>
</organism>
<name>A0ABV7RHX4_9NEIS</name>
<keyword evidence="2" id="KW-1185">Reference proteome</keyword>
<sequence length="330" mass="37224">MWDWLLGSGHPVSRQDVEAAVEMLVEQVEPRLRLLPDGRRKLRRGVKRTLQYMHELGEALPESLDLSLPGYSLDRRVGLLFSSPQSLSDILAGSESLHDYFARPSSADTVQLMLSMQPSETHRLGSMLMPDGSIRKDVPQTILSFDRHRFIAAGNTRDEAVRKGREHAYAVWCASLGQGMQELEARRRLLEIERQALQLQLKTGAGVLNAEALNLSGVLTREQAAERLAQVQRELTDGSKLGSLAGKLQLLQQIVEGPEEYIKARQDTVWVNRMGVLTPPEQGGQQLDYAEVLLGYVQQRRRVVFPATLSRDAWREWQQRWPQQDSGSVL</sequence>
<dbReference type="RefSeq" id="WP_386090801.1">
    <property type="nucleotide sequence ID" value="NZ_JBHRXN010000022.1"/>
</dbReference>
<gene>
    <name evidence="1" type="ORF">ACFOLG_08665</name>
</gene>
<reference evidence="2" key="1">
    <citation type="journal article" date="2019" name="Int. J. Syst. Evol. Microbiol.">
        <title>The Global Catalogue of Microorganisms (GCM) 10K type strain sequencing project: providing services to taxonomists for standard genome sequencing and annotation.</title>
        <authorList>
            <consortium name="The Broad Institute Genomics Platform"/>
            <consortium name="The Broad Institute Genome Sequencing Center for Infectious Disease"/>
            <person name="Wu L."/>
            <person name="Ma J."/>
        </authorList>
    </citation>
    <scope>NUCLEOTIDE SEQUENCE [LARGE SCALE GENOMIC DNA]</scope>
    <source>
        <strain evidence="2">KCTC 42742</strain>
    </source>
</reference>
<dbReference type="Proteomes" id="UP001595741">
    <property type="component" value="Unassembled WGS sequence"/>
</dbReference>
<protein>
    <submittedName>
        <fullName evidence="1">Uncharacterized protein</fullName>
    </submittedName>
</protein>